<evidence type="ECO:0000313" key="2">
    <source>
        <dbReference type="EMBL" id="MDN4494405.1"/>
    </source>
</evidence>
<dbReference type="EMBL" id="JAUHTQ010000009">
    <property type="protein sequence ID" value="MDN4494405.1"/>
    <property type="molecule type" value="Genomic_DNA"/>
</dbReference>
<dbReference type="Pfam" id="PF20313">
    <property type="entry name" value="DUF6609"/>
    <property type="match status" value="1"/>
</dbReference>
<keyword evidence="1" id="KW-0812">Transmembrane</keyword>
<evidence type="ECO:0000256" key="1">
    <source>
        <dbReference type="SAM" id="Phobius"/>
    </source>
</evidence>
<keyword evidence="3" id="KW-1185">Reference proteome</keyword>
<dbReference type="Proteomes" id="UP001172743">
    <property type="component" value="Unassembled WGS sequence"/>
</dbReference>
<evidence type="ECO:0000313" key="3">
    <source>
        <dbReference type="Proteomes" id="UP001172743"/>
    </source>
</evidence>
<reference evidence="2" key="1">
    <citation type="submission" date="2023-07" db="EMBL/GenBank/DDBJ databases">
        <title>Ureibacillus sp. isolated from freshwater well.</title>
        <authorList>
            <person name="Kirdat K."/>
            <person name="Bhatt A."/>
            <person name="Teware R."/>
            <person name="Bhavsar Y."/>
            <person name="Yadav A."/>
        </authorList>
    </citation>
    <scope>NUCLEOTIDE SEQUENCE</scope>
    <source>
        <strain evidence="2">BA0131</strain>
    </source>
</reference>
<sequence length="187" mass="20886">MSKLNAERSGFNTQRTCGVWLIYIGLVIIISALVGSDLLIQPFILGVGYFIGFIGILVLPYVNRKLAFGENTKFQDRMDNVSVVVNVLLCTACGMIIGFEDLRLLWLSIFIAVGIHFFGFYFSQGKLMIILGILTIINRTIGIMLISVPFIFFALIDGILKLLIGFKMVTIKRTVDVITEESSSRYT</sequence>
<evidence type="ECO:0008006" key="4">
    <source>
        <dbReference type="Google" id="ProtNLM"/>
    </source>
</evidence>
<name>A0ABT8GSL2_9BACL</name>
<feature type="transmembrane region" description="Helical" evidence="1">
    <location>
        <begin position="129"/>
        <end position="156"/>
    </location>
</feature>
<feature type="transmembrane region" description="Helical" evidence="1">
    <location>
        <begin position="105"/>
        <end position="122"/>
    </location>
</feature>
<feature type="transmembrane region" description="Helical" evidence="1">
    <location>
        <begin position="42"/>
        <end position="62"/>
    </location>
</feature>
<comment type="caution">
    <text evidence="2">The sequence shown here is derived from an EMBL/GenBank/DDBJ whole genome shotgun (WGS) entry which is preliminary data.</text>
</comment>
<protein>
    <recommendedName>
        <fullName evidence="4">DUF308 domain-containing protein</fullName>
    </recommendedName>
</protein>
<gene>
    <name evidence="2" type="ORF">QYB95_12710</name>
</gene>
<dbReference type="InterPro" id="IPR046717">
    <property type="entry name" value="DUF6609"/>
</dbReference>
<keyword evidence="1" id="KW-1133">Transmembrane helix</keyword>
<feature type="transmembrane region" description="Helical" evidence="1">
    <location>
        <begin position="20"/>
        <end position="36"/>
    </location>
</feature>
<dbReference type="RefSeq" id="WP_301138703.1">
    <property type="nucleotide sequence ID" value="NZ_JAUHTQ010000009.1"/>
</dbReference>
<accession>A0ABT8GSL2</accession>
<organism evidence="2 3">
    <name type="scientific">Ureibacillus aquaedulcis</name>
    <dbReference type="NCBI Taxonomy" id="3058421"/>
    <lineage>
        <taxon>Bacteria</taxon>
        <taxon>Bacillati</taxon>
        <taxon>Bacillota</taxon>
        <taxon>Bacilli</taxon>
        <taxon>Bacillales</taxon>
        <taxon>Caryophanaceae</taxon>
        <taxon>Ureibacillus</taxon>
    </lineage>
</organism>
<feature type="transmembrane region" description="Helical" evidence="1">
    <location>
        <begin position="83"/>
        <end position="99"/>
    </location>
</feature>
<keyword evidence="1" id="KW-0472">Membrane</keyword>
<proteinExistence type="predicted"/>